<evidence type="ECO:0000313" key="3">
    <source>
        <dbReference type="Proteomes" id="UP000297318"/>
    </source>
</evidence>
<protein>
    <recommendedName>
        <fullName evidence="4">DUF4439 domain-containing protein</fullName>
    </recommendedName>
</protein>
<evidence type="ECO:0008006" key="4">
    <source>
        <dbReference type="Google" id="ProtNLM"/>
    </source>
</evidence>
<evidence type="ECO:0000313" key="2">
    <source>
        <dbReference type="EMBL" id="TGO05923.1"/>
    </source>
</evidence>
<dbReference type="Proteomes" id="UP000297318">
    <property type="component" value="Unassembled WGS sequence"/>
</dbReference>
<gene>
    <name evidence="2" type="ORF">SERN_0115</name>
</gene>
<sequence length="352" mass="34944">MPRSASFLTRPPRTGRHDGLAPGRASVTLAACVAVLVGLTSGCGVRLEQPEPPPVTADAAETARAGAVSDAEAIATAATAAQSDPAAASVVDRLQQIAAASAAHAQDLGGEWAGASGAAADPASETDGTADPSVAPPVTDLVGTVALLVTGYDDARSDLAQVPGSTATVLASVALWRALAAHEVVGTTGVAPAAPLPTGGTDTNALRLATFRDVDALVRGLDAAAYAYEVLAARDGDDARQTDWNRRAATLRRTAELLAARAGSTGGEADPREAIYDVGPLLDGDPVAAAIALETEVASLWVTSALPAASRTVGLDAALEALLRARALGATGPLDSPAVVLPGLPGPAASTD</sequence>
<dbReference type="AlphaFoldDB" id="A0A4Z1E659"/>
<name>A0A4Z1E659_9MICO</name>
<feature type="region of interest" description="Disordered" evidence="1">
    <location>
        <begin position="113"/>
        <end position="135"/>
    </location>
</feature>
<evidence type="ECO:0000256" key="1">
    <source>
        <dbReference type="SAM" id="MobiDB-lite"/>
    </source>
</evidence>
<dbReference type="InterPro" id="IPR012347">
    <property type="entry name" value="Ferritin-like"/>
</dbReference>
<feature type="compositionally biased region" description="Low complexity" evidence="1">
    <location>
        <begin position="113"/>
        <end position="123"/>
    </location>
</feature>
<dbReference type="EMBL" id="RHPJ01000001">
    <property type="protein sequence ID" value="TGO05923.1"/>
    <property type="molecule type" value="Genomic_DNA"/>
</dbReference>
<keyword evidence="3" id="KW-1185">Reference proteome</keyword>
<comment type="caution">
    <text evidence="2">The sequence shown here is derived from an EMBL/GenBank/DDBJ whole genome shotgun (WGS) entry which is preliminary data.</text>
</comment>
<dbReference type="Gene3D" id="1.20.1260.10">
    <property type="match status" value="1"/>
</dbReference>
<organism evidence="2 3">
    <name type="scientific">Serinibacter arcticus</name>
    <dbReference type="NCBI Taxonomy" id="1655435"/>
    <lineage>
        <taxon>Bacteria</taxon>
        <taxon>Bacillati</taxon>
        <taxon>Actinomycetota</taxon>
        <taxon>Actinomycetes</taxon>
        <taxon>Micrococcales</taxon>
        <taxon>Beutenbergiaceae</taxon>
        <taxon>Serinibacter</taxon>
    </lineage>
</organism>
<feature type="region of interest" description="Disordered" evidence="1">
    <location>
        <begin position="1"/>
        <end position="22"/>
    </location>
</feature>
<dbReference type="RefSeq" id="WP_135848210.1">
    <property type="nucleotide sequence ID" value="NZ_RHPJ01000001.1"/>
</dbReference>
<reference evidence="2 3" key="1">
    <citation type="submission" date="2018-11" db="EMBL/GenBank/DDBJ databases">
        <title>Complete genome sequencing of the Actinobacteria Serinibacter sp. K3-2.</title>
        <authorList>
            <person name="Rakitin A.L."/>
            <person name="Beletsky A.V."/>
            <person name="Mardanov A.V."/>
            <person name="Ravin N.V."/>
            <person name="Gromova A.S."/>
            <person name="Filippova S.N."/>
            <person name="Gal'Chenko V.F."/>
        </authorList>
    </citation>
    <scope>NUCLEOTIDE SEQUENCE [LARGE SCALE GENOMIC DNA]</scope>
    <source>
        <strain evidence="2 3">K3-2</strain>
    </source>
</reference>
<accession>A0A4Z1E659</accession>
<proteinExistence type="predicted"/>